<dbReference type="PANTHER" id="PTHR43066">
    <property type="entry name" value="RHOMBOID-RELATED PROTEIN"/>
    <property type="match status" value="1"/>
</dbReference>
<feature type="transmembrane region" description="Helical" evidence="7">
    <location>
        <begin position="15"/>
        <end position="34"/>
    </location>
</feature>
<proteinExistence type="predicted"/>
<feature type="transmembrane region" description="Helical" evidence="7">
    <location>
        <begin position="106"/>
        <end position="126"/>
    </location>
</feature>
<organism evidence="9 10">
    <name type="scientific">Nitrospira lenta</name>
    <dbReference type="NCBI Taxonomy" id="1436998"/>
    <lineage>
        <taxon>Bacteria</taxon>
        <taxon>Pseudomonadati</taxon>
        <taxon>Nitrospirota</taxon>
        <taxon>Nitrospiria</taxon>
        <taxon>Nitrospirales</taxon>
        <taxon>Nitrospiraceae</taxon>
        <taxon>Nitrospira</taxon>
    </lineage>
</organism>
<keyword evidence="6 7" id="KW-0472">Membrane</keyword>
<feature type="transmembrane region" description="Helical" evidence="7">
    <location>
        <begin position="198"/>
        <end position="218"/>
    </location>
</feature>
<sequence length="234" mass="25082">MLPLRDDNPTERPPIVTSAIIAVCVMVFAYQFTLPDKLGEAFAFQYGAIPAVIFNHAALPNDIVSIPATLTLITSMFLHGGWMHLLGNMLYLWIFGNNIEDAMGHLKFAVFYVLCGVLAALSHAFTDPSSQIPMVGASGAISAILGAYLLLYPKARVLVLIPPPFFGTTSVPAVIVLGLWFLGQLYSGGMSLGSRGGGIAFFAHIGGFVAGMALVGIFKQRDVPFFSPDHSGRY</sequence>
<feature type="transmembrane region" description="Helical" evidence="7">
    <location>
        <begin position="70"/>
        <end position="94"/>
    </location>
</feature>
<dbReference type="InterPro" id="IPR022764">
    <property type="entry name" value="Peptidase_S54_rhomboid_dom"/>
</dbReference>
<dbReference type="Pfam" id="PF01694">
    <property type="entry name" value="Rhomboid"/>
    <property type="match status" value="1"/>
</dbReference>
<keyword evidence="4 7" id="KW-0812">Transmembrane</keyword>
<evidence type="ECO:0000256" key="7">
    <source>
        <dbReference type="SAM" id="Phobius"/>
    </source>
</evidence>
<evidence type="ECO:0000313" key="9">
    <source>
        <dbReference type="EMBL" id="SPP64989.1"/>
    </source>
</evidence>
<keyword evidence="9" id="KW-0378">Hydrolase</keyword>
<feature type="transmembrane region" description="Helical" evidence="7">
    <location>
        <begin position="164"/>
        <end position="186"/>
    </location>
</feature>
<keyword evidence="10" id="KW-1185">Reference proteome</keyword>
<dbReference type="Gene3D" id="1.20.1540.10">
    <property type="entry name" value="Rhomboid-like"/>
    <property type="match status" value="1"/>
</dbReference>
<dbReference type="SUPFAM" id="SSF144091">
    <property type="entry name" value="Rhomboid-like"/>
    <property type="match status" value="1"/>
</dbReference>
<dbReference type="GO" id="GO:0006508">
    <property type="term" value="P:proteolysis"/>
    <property type="evidence" value="ECO:0007669"/>
    <property type="project" value="UniProtKB-KW"/>
</dbReference>
<evidence type="ECO:0000256" key="6">
    <source>
        <dbReference type="ARBA" id="ARBA00023136"/>
    </source>
</evidence>
<dbReference type="EC" id="3.4.21.105" evidence="9"/>
<evidence type="ECO:0000256" key="2">
    <source>
        <dbReference type="ARBA" id="ARBA00022475"/>
    </source>
</evidence>
<dbReference type="OrthoDB" id="9813074at2"/>
<gene>
    <name evidence="9" type="ORF">NITLEN_20629</name>
</gene>
<feature type="transmembrane region" description="Helical" evidence="7">
    <location>
        <begin position="132"/>
        <end position="152"/>
    </location>
</feature>
<keyword evidence="5 7" id="KW-1133">Transmembrane helix</keyword>
<dbReference type="PANTHER" id="PTHR43066:SF26">
    <property type="entry name" value="RHOMBOID PROTEASE GLPG"/>
    <property type="match status" value="1"/>
</dbReference>
<dbReference type="Proteomes" id="UP000248168">
    <property type="component" value="Unassembled WGS sequence"/>
</dbReference>
<dbReference type="InParanoid" id="A0A330LDI5"/>
<dbReference type="FunFam" id="1.20.1540.10:FF:000027">
    <property type="entry name" value="Rhomboid family intramembrane serine protease"/>
    <property type="match status" value="1"/>
</dbReference>
<feature type="transmembrane region" description="Helical" evidence="7">
    <location>
        <begin position="41"/>
        <end position="58"/>
    </location>
</feature>
<evidence type="ECO:0000313" key="10">
    <source>
        <dbReference type="Proteomes" id="UP000248168"/>
    </source>
</evidence>
<evidence type="ECO:0000256" key="4">
    <source>
        <dbReference type="ARBA" id="ARBA00022692"/>
    </source>
</evidence>
<dbReference type="GO" id="GO:0016020">
    <property type="term" value="C:membrane"/>
    <property type="evidence" value="ECO:0007669"/>
    <property type="project" value="UniProtKB-SubCell"/>
</dbReference>
<evidence type="ECO:0000256" key="5">
    <source>
        <dbReference type="ARBA" id="ARBA00022989"/>
    </source>
</evidence>
<evidence type="ECO:0000256" key="3">
    <source>
        <dbReference type="ARBA" id="ARBA00022519"/>
    </source>
</evidence>
<keyword evidence="2" id="KW-1003">Cell membrane</keyword>
<keyword evidence="3" id="KW-0997">Cell inner membrane</keyword>
<dbReference type="EMBL" id="OUNR01000012">
    <property type="protein sequence ID" value="SPP64989.1"/>
    <property type="molecule type" value="Genomic_DNA"/>
</dbReference>
<dbReference type="RefSeq" id="WP_121989300.1">
    <property type="nucleotide sequence ID" value="NZ_OUNR01000012.1"/>
</dbReference>
<protein>
    <submittedName>
        <fullName evidence="9">Putative Rhomboid serine protease</fullName>
        <ecNumber evidence="9">3.4.21.105</ecNumber>
    </submittedName>
</protein>
<evidence type="ECO:0000259" key="8">
    <source>
        <dbReference type="Pfam" id="PF01694"/>
    </source>
</evidence>
<dbReference type="AlphaFoldDB" id="A0A330LDI5"/>
<keyword evidence="9" id="KW-0645">Protease</keyword>
<comment type="subcellular location">
    <subcellularLocation>
        <location evidence="1">Membrane</location>
        <topology evidence="1">Multi-pass membrane protein</topology>
    </subcellularLocation>
</comment>
<dbReference type="InterPro" id="IPR035952">
    <property type="entry name" value="Rhomboid-like_sf"/>
</dbReference>
<reference evidence="10" key="1">
    <citation type="submission" date="2018-04" db="EMBL/GenBank/DDBJ databases">
        <authorList>
            <person name="Lucker S."/>
            <person name="Sakoula D."/>
        </authorList>
    </citation>
    <scope>NUCLEOTIDE SEQUENCE [LARGE SCALE GENOMIC DNA]</scope>
</reference>
<accession>A0A330LDI5</accession>
<name>A0A330LDI5_9BACT</name>
<feature type="domain" description="Peptidase S54 rhomboid" evidence="8">
    <location>
        <begin position="71"/>
        <end position="218"/>
    </location>
</feature>
<evidence type="ECO:0000256" key="1">
    <source>
        <dbReference type="ARBA" id="ARBA00004141"/>
    </source>
</evidence>
<dbReference type="GO" id="GO:0004252">
    <property type="term" value="F:serine-type endopeptidase activity"/>
    <property type="evidence" value="ECO:0007669"/>
    <property type="project" value="InterPro"/>
</dbReference>